<proteinExistence type="predicted"/>
<sequence length="497" mass="51316">MPHFRRLLTILLGAGFIIAGVAPLAGAGGAGAPITAAPSSGRGGVIVVQVKGLLDPPNIEIMMGAIREANKARASVVVINLDSTGAVDVDLKPLLKMIRNSRVAITTWIGPSGSEAKGGAAVIAAASAILGVGTGAHIGAASPMRRDADTPNSSQTSALLATEALRVGRNASESELISTKRINAKDATSSGVSDRVCGTRKNGDGCATLGDFVVRIDGHIAATAQGPVRIETSRVVGEGQDRRRQPNQDVRFRKLGLVGQMEHTLTNPSFAYVLILVGLSLIMFEFFTISIGLAGGAGAICVIGACIGFSHLPVSGLGIALLLLSMFGFAVDVQAGKPAVWSGIATVALIAGSLMLYDAGSSLNVPWWLLIVMVGATLLFMITAMPIAVRSRFSTPTVGREGLIGEMGEAVVAINPDGVVLVRGAPWRARTNRATPIAAGDVIRVSEVDGLVLEVEPEEGAARDYREMRRGSVGDPDALNDDALIDDGLNEAGLDPS</sequence>
<dbReference type="GO" id="GO:0016020">
    <property type="term" value="C:membrane"/>
    <property type="evidence" value="ECO:0007669"/>
    <property type="project" value="UniProtKB-SubCell"/>
</dbReference>
<dbReference type="InterPro" id="IPR002810">
    <property type="entry name" value="NfeD-like_C"/>
</dbReference>
<accession>A0A6J6KJ48</accession>
<feature type="compositionally biased region" description="Acidic residues" evidence="5">
    <location>
        <begin position="478"/>
        <end position="489"/>
    </location>
</feature>
<evidence type="ECO:0000313" key="10">
    <source>
        <dbReference type="EMBL" id="CAB4770273.1"/>
    </source>
</evidence>
<keyword evidence="2 6" id="KW-0812">Transmembrane</keyword>
<dbReference type="PANTHER" id="PTHR33507:SF4">
    <property type="entry name" value="NODULATION COMPETITIVENESS PROTEIN NFED"/>
    <property type="match status" value="1"/>
</dbReference>
<evidence type="ECO:0000256" key="2">
    <source>
        <dbReference type="ARBA" id="ARBA00022692"/>
    </source>
</evidence>
<feature type="transmembrane region" description="Helical" evidence="6">
    <location>
        <begin position="339"/>
        <end position="357"/>
    </location>
</feature>
<keyword evidence="4 6" id="KW-0472">Membrane</keyword>
<feature type="region of interest" description="Disordered" evidence="5">
    <location>
        <begin position="463"/>
        <end position="497"/>
    </location>
</feature>
<dbReference type="EMBL" id="CAEZZU010000016">
    <property type="protein sequence ID" value="CAB4770273.1"/>
    <property type="molecule type" value="Genomic_DNA"/>
</dbReference>
<evidence type="ECO:0000259" key="8">
    <source>
        <dbReference type="Pfam" id="PF24961"/>
    </source>
</evidence>
<dbReference type="InterPro" id="IPR012340">
    <property type="entry name" value="NA-bd_OB-fold"/>
</dbReference>
<protein>
    <submittedName>
        <fullName evidence="9">Unannotated protein</fullName>
    </submittedName>
</protein>
<evidence type="ECO:0000313" key="9">
    <source>
        <dbReference type="EMBL" id="CAB4647889.1"/>
    </source>
</evidence>
<dbReference type="EMBL" id="CAEZWM010000013">
    <property type="protein sequence ID" value="CAB4647889.1"/>
    <property type="molecule type" value="Genomic_DNA"/>
</dbReference>
<dbReference type="Pfam" id="PF24961">
    <property type="entry name" value="NfeD_membrane"/>
    <property type="match status" value="1"/>
</dbReference>
<dbReference type="InterPro" id="IPR052165">
    <property type="entry name" value="Membrane_assoc_protease"/>
</dbReference>
<feature type="transmembrane region" description="Helical" evidence="6">
    <location>
        <begin position="369"/>
        <end position="389"/>
    </location>
</feature>
<evidence type="ECO:0000256" key="1">
    <source>
        <dbReference type="ARBA" id="ARBA00004141"/>
    </source>
</evidence>
<dbReference type="Gene3D" id="3.90.226.10">
    <property type="entry name" value="2-enoyl-CoA Hydratase, Chain A, domain 1"/>
    <property type="match status" value="1"/>
</dbReference>
<organism evidence="9">
    <name type="scientific">freshwater metagenome</name>
    <dbReference type="NCBI Taxonomy" id="449393"/>
    <lineage>
        <taxon>unclassified sequences</taxon>
        <taxon>metagenomes</taxon>
        <taxon>ecological metagenomes</taxon>
    </lineage>
</organism>
<gene>
    <name evidence="9" type="ORF">UFOPK2242_00224</name>
    <name evidence="10" type="ORF">UFOPK2925_00230</name>
</gene>
<feature type="transmembrane region" description="Helical" evidence="6">
    <location>
        <begin position="270"/>
        <end position="293"/>
    </location>
</feature>
<feature type="transmembrane region" description="Helical" evidence="6">
    <location>
        <begin position="300"/>
        <end position="327"/>
    </location>
</feature>
<evidence type="ECO:0000256" key="3">
    <source>
        <dbReference type="ARBA" id="ARBA00022989"/>
    </source>
</evidence>
<evidence type="ECO:0000256" key="5">
    <source>
        <dbReference type="SAM" id="MobiDB-lite"/>
    </source>
</evidence>
<dbReference type="SUPFAM" id="SSF52096">
    <property type="entry name" value="ClpP/crotonase"/>
    <property type="match status" value="1"/>
</dbReference>
<comment type="subcellular location">
    <subcellularLocation>
        <location evidence="1">Membrane</location>
        <topology evidence="1">Multi-pass membrane protein</topology>
    </subcellularLocation>
</comment>
<feature type="compositionally biased region" description="Basic and acidic residues" evidence="5">
    <location>
        <begin position="463"/>
        <end position="472"/>
    </location>
</feature>
<feature type="domain" description="NfeD integral membrane" evidence="8">
    <location>
        <begin position="270"/>
        <end position="383"/>
    </location>
</feature>
<dbReference type="InterPro" id="IPR056739">
    <property type="entry name" value="NfeD_membrane"/>
</dbReference>
<feature type="domain" description="NfeD-like C-terminal" evidence="7">
    <location>
        <begin position="401"/>
        <end position="457"/>
    </location>
</feature>
<dbReference type="SUPFAM" id="SSF141322">
    <property type="entry name" value="NfeD domain-like"/>
    <property type="match status" value="1"/>
</dbReference>
<keyword evidence="3 6" id="KW-1133">Transmembrane helix</keyword>
<dbReference type="Gene3D" id="2.40.50.140">
    <property type="entry name" value="Nucleic acid-binding proteins"/>
    <property type="match status" value="1"/>
</dbReference>
<dbReference type="AlphaFoldDB" id="A0A6J6KJ48"/>
<evidence type="ECO:0000256" key="6">
    <source>
        <dbReference type="SAM" id="Phobius"/>
    </source>
</evidence>
<evidence type="ECO:0000259" key="7">
    <source>
        <dbReference type="Pfam" id="PF01957"/>
    </source>
</evidence>
<dbReference type="PANTHER" id="PTHR33507">
    <property type="entry name" value="INNER MEMBRANE PROTEIN YBBJ"/>
    <property type="match status" value="1"/>
</dbReference>
<reference evidence="9" key="1">
    <citation type="submission" date="2020-05" db="EMBL/GenBank/DDBJ databases">
        <authorList>
            <person name="Chiriac C."/>
            <person name="Salcher M."/>
            <person name="Ghai R."/>
            <person name="Kavagutti S V."/>
        </authorList>
    </citation>
    <scope>NUCLEOTIDE SEQUENCE</scope>
</reference>
<dbReference type="Pfam" id="PF01957">
    <property type="entry name" value="NfeD"/>
    <property type="match status" value="1"/>
</dbReference>
<evidence type="ECO:0000256" key="4">
    <source>
        <dbReference type="ARBA" id="ARBA00023136"/>
    </source>
</evidence>
<name>A0A6J6KJ48_9ZZZZ</name>
<dbReference type="InterPro" id="IPR029045">
    <property type="entry name" value="ClpP/crotonase-like_dom_sf"/>
</dbReference>